<evidence type="ECO:0000259" key="6">
    <source>
        <dbReference type="Pfam" id="PF04542"/>
    </source>
</evidence>
<dbReference type="PANTHER" id="PTHR43133">
    <property type="entry name" value="RNA POLYMERASE ECF-TYPE SIGMA FACTO"/>
    <property type="match status" value="1"/>
</dbReference>
<name>A0A7T5R3R1_9BACT</name>
<evidence type="ECO:0000313" key="8">
    <source>
        <dbReference type="EMBL" id="QQG36942.1"/>
    </source>
</evidence>
<organism evidence="8 9">
    <name type="scientific">Micavibrio aeruginosavorus</name>
    <dbReference type="NCBI Taxonomy" id="349221"/>
    <lineage>
        <taxon>Bacteria</taxon>
        <taxon>Pseudomonadati</taxon>
        <taxon>Bdellovibrionota</taxon>
        <taxon>Bdellovibrionia</taxon>
        <taxon>Bdellovibrionales</taxon>
        <taxon>Pseudobdellovibrionaceae</taxon>
        <taxon>Micavibrio</taxon>
    </lineage>
</organism>
<dbReference type="GO" id="GO:0006352">
    <property type="term" value="P:DNA-templated transcription initiation"/>
    <property type="evidence" value="ECO:0007669"/>
    <property type="project" value="InterPro"/>
</dbReference>
<dbReference type="NCBIfam" id="TIGR02937">
    <property type="entry name" value="sigma70-ECF"/>
    <property type="match status" value="1"/>
</dbReference>
<dbReference type="AlphaFoldDB" id="A0A7T5R3R1"/>
<dbReference type="Pfam" id="PF04542">
    <property type="entry name" value="Sigma70_r2"/>
    <property type="match status" value="1"/>
</dbReference>
<dbReference type="PANTHER" id="PTHR43133:SF8">
    <property type="entry name" value="RNA POLYMERASE SIGMA FACTOR HI_1459-RELATED"/>
    <property type="match status" value="1"/>
</dbReference>
<dbReference type="GO" id="GO:0003677">
    <property type="term" value="F:DNA binding"/>
    <property type="evidence" value="ECO:0007669"/>
    <property type="project" value="UniProtKB-KW"/>
</dbReference>
<dbReference type="Proteomes" id="UP000595362">
    <property type="component" value="Chromosome"/>
</dbReference>
<dbReference type="EMBL" id="CP066681">
    <property type="protein sequence ID" value="QQG36942.1"/>
    <property type="molecule type" value="Genomic_DNA"/>
</dbReference>
<keyword evidence="5" id="KW-0804">Transcription</keyword>
<dbReference type="Gene3D" id="1.10.1740.10">
    <property type="match status" value="1"/>
</dbReference>
<dbReference type="InterPro" id="IPR036388">
    <property type="entry name" value="WH-like_DNA-bd_sf"/>
</dbReference>
<protein>
    <submittedName>
        <fullName evidence="8">Sigma-70 family RNA polymerase sigma factor</fullName>
    </submittedName>
</protein>
<gene>
    <name evidence="8" type="ORF">HYS17_04000</name>
</gene>
<accession>A0A7T5R3R1</accession>
<dbReference type="SUPFAM" id="SSF88659">
    <property type="entry name" value="Sigma3 and sigma4 domains of RNA polymerase sigma factors"/>
    <property type="match status" value="1"/>
</dbReference>
<evidence type="ECO:0000313" key="9">
    <source>
        <dbReference type="Proteomes" id="UP000595362"/>
    </source>
</evidence>
<sequence>MEDTDEGLMKRVQKGDHQAFSLLVRRHSERFYALSWRLLGNEAEAEDVVQDAFIKLWAQPALFRVDAGVRFTTWFYRVVSNMATDRLRGRKRWASPEAMDILPDPGKGADQALAERQTQALIEKAIHALPERQKLALTLCFYEGLSVREAGAVMEAGEKAVESLLMRAKAGLREELAKSGLVAPQEVRHERTARYR</sequence>
<proteinExistence type="inferred from homology"/>
<dbReference type="InterPro" id="IPR013324">
    <property type="entry name" value="RNA_pol_sigma_r3/r4-like"/>
</dbReference>
<feature type="domain" description="RNA polymerase sigma factor 70 region 4 type 2" evidence="7">
    <location>
        <begin position="121"/>
        <end position="170"/>
    </location>
</feature>
<dbReference type="SUPFAM" id="SSF88946">
    <property type="entry name" value="Sigma2 domain of RNA polymerase sigma factors"/>
    <property type="match status" value="1"/>
</dbReference>
<dbReference type="InterPro" id="IPR007627">
    <property type="entry name" value="RNA_pol_sigma70_r2"/>
</dbReference>
<dbReference type="InterPro" id="IPR014284">
    <property type="entry name" value="RNA_pol_sigma-70_dom"/>
</dbReference>
<reference evidence="8 9" key="1">
    <citation type="submission" date="2020-07" db="EMBL/GenBank/DDBJ databases">
        <title>Huge and variable diversity of episymbiotic CPR bacteria and DPANN archaea in groundwater ecosystems.</title>
        <authorList>
            <person name="He C.Y."/>
            <person name="Keren R."/>
            <person name="Whittaker M."/>
            <person name="Farag I.F."/>
            <person name="Doudna J."/>
            <person name="Cate J.H.D."/>
            <person name="Banfield J.F."/>
        </authorList>
    </citation>
    <scope>NUCLEOTIDE SEQUENCE [LARGE SCALE GENOMIC DNA]</scope>
    <source>
        <strain evidence="8">NC_groundwater_70_Ag_B-0.1um_54_66</strain>
    </source>
</reference>
<evidence type="ECO:0000256" key="2">
    <source>
        <dbReference type="ARBA" id="ARBA00023015"/>
    </source>
</evidence>
<evidence type="ECO:0000259" key="7">
    <source>
        <dbReference type="Pfam" id="PF08281"/>
    </source>
</evidence>
<dbReference type="Pfam" id="PF08281">
    <property type="entry name" value="Sigma70_r4_2"/>
    <property type="match status" value="1"/>
</dbReference>
<feature type="domain" description="RNA polymerase sigma-70 region 2" evidence="6">
    <location>
        <begin position="23"/>
        <end position="92"/>
    </location>
</feature>
<evidence type="ECO:0000256" key="5">
    <source>
        <dbReference type="ARBA" id="ARBA00023163"/>
    </source>
</evidence>
<keyword evidence="2" id="KW-0805">Transcription regulation</keyword>
<dbReference type="Gene3D" id="1.10.10.10">
    <property type="entry name" value="Winged helix-like DNA-binding domain superfamily/Winged helix DNA-binding domain"/>
    <property type="match status" value="1"/>
</dbReference>
<evidence type="ECO:0000256" key="4">
    <source>
        <dbReference type="ARBA" id="ARBA00023125"/>
    </source>
</evidence>
<evidence type="ECO:0000256" key="3">
    <source>
        <dbReference type="ARBA" id="ARBA00023082"/>
    </source>
</evidence>
<dbReference type="InterPro" id="IPR013249">
    <property type="entry name" value="RNA_pol_sigma70_r4_t2"/>
</dbReference>
<dbReference type="GO" id="GO:0016987">
    <property type="term" value="F:sigma factor activity"/>
    <property type="evidence" value="ECO:0007669"/>
    <property type="project" value="UniProtKB-KW"/>
</dbReference>
<dbReference type="InterPro" id="IPR039425">
    <property type="entry name" value="RNA_pol_sigma-70-like"/>
</dbReference>
<keyword evidence="3" id="KW-0731">Sigma factor</keyword>
<dbReference type="InterPro" id="IPR013325">
    <property type="entry name" value="RNA_pol_sigma_r2"/>
</dbReference>
<comment type="similarity">
    <text evidence="1">Belongs to the sigma-70 factor family. ECF subfamily.</text>
</comment>
<evidence type="ECO:0000256" key="1">
    <source>
        <dbReference type="ARBA" id="ARBA00010641"/>
    </source>
</evidence>
<keyword evidence="4" id="KW-0238">DNA-binding</keyword>
<dbReference type="CDD" id="cd06171">
    <property type="entry name" value="Sigma70_r4"/>
    <property type="match status" value="1"/>
</dbReference>